<reference evidence="6" key="1">
    <citation type="submission" date="2021-02" db="EMBL/GenBank/DDBJ databases">
        <authorList>
            <person name="Nowell W R."/>
        </authorList>
    </citation>
    <scope>NUCLEOTIDE SEQUENCE</scope>
</reference>
<evidence type="ECO:0000313" key="6">
    <source>
        <dbReference type="EMBL" id="CAF0839065.1"/>
    </source>
</evidence>
<feature type="domain" description="HMA" evidence="4">
    <location>
        <begin position="129"/>
        <end position="196"/>
    </location>
</feature>
<feature type="transmembrane region" description="Helical" evidence="3">
    <location>
        <begin position="64"/>
        <end position="82"/>
    </location>
</feature>
<evidence type="ECO:0000256" key="1">
    <source>
        <dbReference type="ARBA" id="ARBA00022723"/>
    </source>
</evidence>
<comment type="caution">
    <text evidence="6">The sequence shown here is derived from an EMBL/GenBank/DDBJ whole genome shotgun (WGS) entry which is preliminary data.</text>
</comment>
<keyword evidence="3" id="KW-0812">Transmembrane</keyword>
<evidence type="ECO:0000313" key="9">
    <source>
        <dbReference type="Proteomes" id="UP000663829"/>
    </source>
</evidence>
<dbReference type="EMBL" id="CAJNOK010000474">
    <property type="protein sequence ID" value="CAF0755882.1"/>
    <property type="molecule type" value="Genomic_DNA"/>
</dbReference>
<dbReference type="GO" id="GO:0046872">
    <property type="term" value="F:metal ion binding"/>
    <property type="evidence" value="ECO:0007669"/>
    <property type="project" value="UniProtKB-KW"/>
</dbReference>
<keyword evidence="9" id="KW-1185">Reference proteome</keyword>
<dbReference type="Proteomes" id="UP000677228">
    <property type="component" value="Unassembled WGS sequence"/>
</dbReference>
<evidence type="ECO:0000313" key="5">
    <source>
        <dbReference type="EMBL" id="CAF0755882.1"/>
    </source>
</evidence>
<dbReference type="Proteomes" id="UP000663829">
    <property type="component" value="Unassembled WGS sequence"/>
</dbReference>
<dbReference type="Pfam" id="PF00403">
    <property type="entry name" value="HMA"/>
    <property type="match status" value="1"/>
</dbReference>
<dbReference type="Proteomes" id="UP000681722">
    <property type="component" value="Unassembled WGS sequence"/>
</dbReference>
<keyword evidence="2" id="KW-0187">Copper transport</keyword>
<sequence length="202" mass="22767">MTRESISSKSDQLSRNTNSSLLLTWLTSLFGGMLISSCCVVQLLLNLFCIGCAGLNTLLKPYRLFFITFTLASLIYSFFNQLKKPKSSRKWKQFVFILLITFFLSITPELLKMYNNSYNLTNDMNDLTTTSQWQITGMACEGCRSAIIQSLKKLDGISSIDIDLNTGLCQIRQSNKIVLDDKQIENAVKIAGFQAKKLLNNS</sequence>
<name>A0A813VL73_9BILA</name>
<keyword evidence="2" id="KW-0186">Copper</keyword>
<evidence type="ECO:0000256" key="3">
    <source>
        <dbReference type="SAM" id="Phobius"/>
    </source>
</evidence>
<dbReference type="Gene3D" id="3.30.70.100">
    <property type="match status" value="1"/>
</dbReference>
<feature type="transmembrane region" description="Helical" evidence="3">
    <location>
        <begin position="21"/>
        <end position="44"/>
    </location>
</feature>
<dbReference type="Proteomes" id="UP000682733">
    <property type="component" value="Unassembled WGS sequence"/>
</dbReference>
<evidence type="ECO:0000259" key="4">
    <source>
        <dbReference type="PROSITE" id="PS50846"/>
    </source>
</evidence>
<organism evidence="6 9">
    <name type="scientific">Didymodactylos carnosus</name>
    <dbReference type="NCBI Taxonomy" id="1234261"/>
    <lineage>
        <taxon>Eukaryota</taxon>
        <taxon>Metazoa</taxon>
        <taxon>Spiralia</taxon>
        <taxon>Gnathifera</taxon>
        <taxon>Rotifera</taxon>
        <taxon>Eurotatoria</taxon>
        <taxon>Bdelloidea</taxon>
        <taxon>Philodinida</taxon>
        <taxon>Philodinidae</taxon>
        <taxon>Didymodactylos</taxon>
    </lineage>
</organism>
<protein>
    <recommendedName>
        <fullName evidence="4">HMA domain-containing protein</fullName>
    </recommendedName>
</protein>
<dbReference type="EMBL" id="CAJOBC010000790">
    <property type="protein sequence ID" value="CAF3626353.1"/>
    <property type="molecule type" value="Genomic_DNA"/>
</dbReference>
<dbReference type="EMBL" id="CAJNOQ010000790">
    <property type="protein sequence ID" value="CAF0839065.1"/>
    <property type="molecule type" value="Genomic_DNA"/>
</dbReference>
<keyword evidence="3" id="KW-0472">Membrane</keyword>
<feature type="transmembrane region" description="Helical" evidence="3">
    <location>
        <begin position="94"/>
        <end position="114"/>
    </location>
</feature>
<keyword evidence="1" id="KW-0479">Metal-binding</keyword>
<keyword evidence="3" id="KW-1133">Transmembrane helix</keyword>
<evidence type="ECO:0000313" key="7">
    <source>
        <dbReference type="EMBL" id="CAF3535127.1"/>
    </source>
</evidence>
<gene>
    <name evidence="6" type="ORF">GPM918_LOCUS5464</name>
    <name evidence="5" type="ORF">OVA965_LOCUS2279</name>
    <name evidence="8" type="ORF">SRO942_LOCUS5464</name>
    <name evidence="7" type="ORF">TMI583_LOCUS2279</name>
</gene>
<evidence type="ECO:0000313" key="8">
    <source>
        <dbReference type="EMBL" id="CAF3626353.1"/>
    </source>
</evidence>
<dbReference type="InterPro" id="IPR006121">
    <property type="entry name" value="HMA_dom"/>
</dbReference>
<dbReference type="InterPro" id="IPR036163">
    <property type="entry name" value="HMA_dom_sf"/>
</dbReference>
<keyword evidence="2" id="KW-0406">Ion transport</keyword>
<dbReference type="PROSITE" id="PS01047">
    <property type="entry name" value="HMA_1"/>
    <property type="match status" value="1"/>
</dbReference>
<dbReference type="EMBL" id="CAJOBA010000474">
    <property type="protein sequence ID" value="CAF3535127.1"/>
    <property type="molecule type" value="Genomic_DNA"/>
</dbReference>
<dbReference type="OrthoDB" id="689350at2759"/>
<keyword evidence="2" id="KW-0813">Transport</keyword>
<dbReference type="AlphaFoldDB" id="A0A813VL73"/>
<dbReference type="GO" id="GO:0006825">
    <property type="term" value="P:copper ion transport"/>
    <property type="evidence" value="ECO:0007669"/>
    <property type="project" value="UniProtKB-KW"/>
</dbReference>
<accession>A0A813VL73</accession>
<proteinExistence type="predicted"/>
<dbReference type="InterPro" id="IPR017969">
    <property type="entry name" value="Heavy-metal-associated_CS"/>
</dbReference>
<dbReference type="SUPFAM" id="SSF55008">
    <property type="entry name" value="HMA, heavy metal-associated domain"/>
    <property type="match status" value="1"/>
</dbReference>
<dbReference type="CDD" id="cd00371">
    <property type="entry name" value="HMA"/>
    <property type="match status" value="1"/>
</dbReference>
<evidence type="ECO:0000256" key="2">
    <source>
        <dbReference type="ARBA" id="ARBA00022796"/>
    </source>
</evidence>
<dbReference type="PROSITE" id="PS50846">
    <property type="entry name" value="HMA_2"/>
    <property type="match status" value="1"/>
</dbReference>